<dbReference type="Proteomes" id="UP000249166">
    <property type="component" value="Unassembled WGS sequence"/>
</dbReference>
<reference evidence="1 2" key="1">
    <citation type="submission" date="2018-04" db="EMBL/GenBank/DDBJ databases">
        <title>Bacteria isolated from cave deposits of Manipur.</title>
        <authorList>
            <person name="Sahoo D."/>
            <person name="Sarangthem I."/>
            <person name="Nandeibam J."/>
        </authorList>
    </citation>
    <scope>NUCLEOTIDE SEQUENCE [LARGE SCALE GENOMIC DNA]</scope>
    <source>
        <strain evidence="2">mrc11</strain>
    </source>
</reference>
<dbReference type="OrthoDB" id="4948417at2"/>
<dbReference type="AlphaFoldDB" id="A0A328HHJ6"/>
<gene>
    <name evidence="1" type="ORF">DBZ45_07665</name>
</gene>
<sequence>MNRSQLSHFMRHSTDPETTLIAATTEELGILVDALYRNLDTPTPVYGAQDWYDLATEELARRSVPAAPDARGVA</sequence>
<evidence type="ECO:0000313" key="2">
    <source>
        <dbReference type="Proteomes" id="UP000249166"/>
    </source>
</evidence>
<comment type="caution">
    <text evidence="1">The sequence shown here is derived from an EMBL/GenBank/DDBJ whole genome shotgun (WGS) entry which is preliminary data.</text>
</comment>
<protein>
    <submittedName>
        <fullName evidence="1">Uncharacterized protein</fullName>
    </submittedName>
</protein>
<evidence type="ECO:0000313" key="1">
    <source>
        <dbReference type="EMBL" id="RAM38037.1"/>
    </source>
</evidence>
<name>A0A328HHJ6_ARTGO</name>
<dbReference type="EMBL" id="QLNP01000064">
    <property type="protein sequence ID" value="RAM38037.1"/>
    <property type="molecule type" value="Genomic_DNA"/>
</dbReference>
<proteinExistence type="predicted"/>
<organism evidence="1 2">
    <name type="scientific">Arthrobacter globiformis</name>
    <dbReference type="NCBI Taxonomy" id="1665"/>
    <lineage>
        <taxon>Bacteria</taxon>
        <taxon>Bacillati</taxon>
        <taxon>Actinomycetota</taxon>
        <taxon>Actinomycetes</taxon>
        <taxon>Micrococcales</taxon>
        <taxon>Micrococcaceae</taxon>
        <taxon>Arthrobacter</taxon>
    </lineage>
</organism>
<accession>A0A328HHJ6</accession>